<accession>A0A4D6KNF3</accession>
<reference evidence="1 2" key="1">
    <citation type="submission" date="2019-04" db="EMBL/GenBank/DDBJ databases">
        <title>An improved genome assembly and genetic linkage map for asparagus bean, Vigna unguiculata ssp. sesquipedialis.</title>
        <authorList>
            <person name="Xia Q."/>
            <person name="Zhang R."/>
            <person name="Dong Y."/>
        </authorList>
    </citation>
    <scope>NUCLEOTIDE SEQUENCE [LARGE SCALE GENOMIC DNA]</scope>
    <source>
        <tissue evidence="1">Leaf</tissue>
    </source>
</reference>
<dbReference type="EMBL" id="CP039345">
    <property type="protein sequence ID" value="QCD79082.1"/>
    <property type="molecule type" value="Genomic_DNA"/>
</dbReference>
<sequence>MEHGSEVAFQNSILKKIIVKINQSFHKFAAHGSGSSIKFYLRYDFTGALQGPWEFYFAELSQFVTIIKVFAESNH</sequence>
<dbReference type="AlphaFoldDB" id="A0A4D6KNF3"/>
<proteinExistence type="predicted"/>
<keyword evidence="2" id="KW-1185">Reference proteome</keyword>
<gene>
    <name evidence="1" type="ORF">DEO72_LG1g2720</name>
</gene>
<protein>
    <submittedName>
        <fullName evidence="1">Uncharacterized protein</fullName>
    </submittedName>
</protein>
<name>A0A4D6KNF3_VIGUN</name>
<dbReference type="Proteomes" id="UP000501690">
    <property type="component" value="Linkage Group LG1"/>
</dbReference>
<organism evidence="1 2">
    <name type="scientific">Vigna unguiculata</name>
    <name type="common">Cowpea</name>
    <dbReference type="NCBI Taxonomy" id="3917"/>
    <lineage>
        <taxon>Eukaryota</taxon>
        <taxon>Viridiplantae</taxon>
        <taxon>Streptophyta</taxon>
        <taxon>Embryophyta</taxon>
        <taxon>Tracheophyta</taxon>
        <taxon>Spermatophyta</taxon>
        <taxon>Magnoliopsida</taxon>
        <taxon>eudicotyledons</taxon>
        <taxon>Gunneridae</taxon>
        <taxon>Pentapetalae</taxon>
        <taxon>rosids</taxon>
        <taxon>fabids</taxon>
        <taxon>Fabales</taxon>
        <taxon>Fabaceae</taxon>
        <taxon>Papilionoideae</taxon>
        <taxon>50 kb inversion clade</taxon>
        <taxon>NPAAA clade</taxon>
        <taxon>indigoferoid/millettioid clade</taxon>
        <taxon>Phaseoleae</taxon>
        <taxon>Vigna</taxon>
    </lineage>
</organism>
<evidence type="ECO:0000313" key="1">
    <source>
        <dbReference type="EMBL" id="QCD79082.1"/>
    </source>
</evidence>
<evidence type="ECO:0000313" key="2">
    <source>
        <dbReference type="Proteomes" id="UP000501690"/>
    </source>
</evidence>